<proteinExistence type="predicted"/>
<name>X0WS16_9ZZZZ</name>
<reference evidence="1" key="1">
    <citation type="journal article" date="2014" name="Front. Microbiol.">
        <title>High frequency of phylogenetically diverse reductive dehalogenase-homologous genes in deep subseafloor sedimentary metagenomes.</title>
        <authorList>
            <person name="Kawai M."/>
            <person name="Futagami T."/>
            <person name="Toyoda A."/>
            <person name="Takaki Y."/>
            <person name="Nishi S."/>
            <person name="Hori S."/>
            <person name="Arai W."/>
            <person name="Tsubouchi T."/>
            <person name="Morono Y."/>
            <person name="Uchiyama I."/>
            <person name="Ito T."/>
            <person name="Fujiyama A."/>
            <person name="Inagaki F."/>
            <person name="Takami H."/>
        </authorList>
    </citation>
    <scope>NUCLEOTIDE SEQUENCE</scope>
    <source>
        <strain evidence="1">Expedition CK06-06</strain>
    </source>
</reference>
<accession>X0WS16</accession>
<evidence type="ECO:0000313" key="1">
    <source>
        <dbReference type="EMBL" id="GAG27338.1"/>
    </source>
</evidence>
<gene>
    <name evidence="1" type="ORF">S01H1_52054</name>
</gene>
<dbReference type="AlphaFoldDB" id="X0WS16"/>
<dbReference type="EMBL" id="BARS01033629">
    <property type="protein sequence ID" value="GAG27338.1"/>
    <property type="molecule type" value="Genomic_DNA"/>
</dbReference>
<sequence>MTGEQTMKKTIHSARTLTILSAVVLAVSGMAIAAVPPALVNYQGVLRDNLDNPLDGDHDMVFRFFDADGGATCVGGNLLLTDSHLVSPGTGAVTVTGGLFNADLGGGNITPGTESTLAETFPRQWRDLP</sequence>
<feature type="non-terminal residue" evidence="1">
    <location>
        <position position="129"/>
    </location>
</feature>
<comment type="caution">
    <text evidence="1">The sequence shown here is derived from an EMBL/GenBank/DDBJ whole genome shotgun (WGS) entry which is preliminary data.</text>
</comment>
<organism evidence="1">
    <name type="scientific">marine sediment metagenome</name>
    <dbReference type="NCBI Taxonomy" id="412755"/>
    <lineage>
        <taxon>unclassified sequences</taxon>
        <taxon>metagenomes</taxon>
        <taxon>ecological metagenomes</taxon>
    </lineage>
</organism>
<protein>
    <submittedName>
        <fullName evidence="1">Uncharacterized protein</fullName>
    </submittedName>
</protein>